<keyword evidence="1" id="KW-1133">Transmembrane helix</keyword>
<evidence type="ECO:0000313" key="2">
    <source>
        <dbReference type="EMBL" id="KAE8374786.1"/>
    </source>
</evidence>
<dbReference type="EMBL" id="ML736275">
    <property type="protein sequence ID" value="KAE8374786.1"/>
    <property type="molecule type" value="Genomic_DNA"/>
</dbReference>
<proteinExistence type="predicted"/>
<accession>A0A5N7AZN0</accession>
<protein>
    <submittedName>
        <fullName evidence="2">Uncharacterized protein</fullName>
    </submittedName>
</protein>
<keyword evidence="3" id="KW-1185">Reference proteome</keyword>
<feature type="transmembrane region" description="Helical" evidence="1">
    <location>
        <begin position="20"/>
        <end position="37"/>
    </location>
</feature>
<dbReference type="AlphaFoldDB" id="A0A5N7AZN0"/>
<gene>
    <name evidence="2" type="ORF">BDV26DRAFT_269265</name>
</gene>
<dbReference type="Proteomes" id="UP000326198">
    <property type="component" value="Unassembled WGS sequence"/>
</dbReference>
<evidence type="ECO:0000256" key="1">
    <source>
        <dbReference type="SAM" id="Phobius"/>
    </source>
</evidence>
<evidence type="ECO:0000313" key="3">
    <source>
        <dbReference type="Proteomes" id="UP000326198"/>
    </source>
</evidence>
<keyword evidence="1" id="KW-0472">Membrane</keyword>
<sequence>MLLIDVYHLLHRYRFIGDKDMILLATLLFVSYIYICIRERYASKSQLNHLIRTL</sequence>
<organism evidence="2 3">
    <name type="scientific">Aspergillus bertholletiae</name>
    <dbReference type="NCBI Taxonomy" id="1226010"/>
    <lineage>
        <taxon>Eukaryota</taxon>
        <taxon>Fungi</taxon>
        <taxon>Dikarya</taxon>
        <taxon>Ascomycota</taxon>
        <taxon>Pezizomycotina</taxon>
        <taxon>Eurotiomycetes</taxon>
        <taxon>Eurotiomycetidae</taxon>
        <taxon>Eurotiales</taxon>
        <taxon>Aspergillaceae</taxon>
        <taxon>Aspergillus</taxon>
        <taxon>Aspergillus subgen. Circumdati</taxon>
    </lineage>
</organism>
<name>A0A5N7AZN0_9EURO</name>
<reference evidence="2 3" key="1">
    <citation type="submission" date="2019-04" db="EMBL/GenBank/DDBJ databases">
        <title>Friends and foes A comparative genomics studyof 23 Aspergillus species from section Flavi.</title>
        <authorList>
            <consortium name="DOE Joint Genome Institute"/>
            <person name="Kjaerbolling I."/>
            <person name="Vesth T."/>
            <person name="Frisvad J.C."/>
            <person name="Nybo J.L."/>
            <person name="Theobald S."/>
            <person name="Kildgaard S."/>
            <person name="Isbrandt T."/>
            <person name="Kuo A."/>
            <person name="Sato A."/>
            <person name="Lyhne E.K."/>
            <person name="Kogle M.E."/>
            <person name="Wiebenga A."/>
            <person name="Kun R.S."/>
            <person name="Lubbers R.J."/>
            <person name="Makela M.R."/>
            <person name="Barry K."/>
            <person name="Chovatia M."/>
            <person name="Clum A."/>
            <person name="Daum C."/>
            <person name="Haridas S."/>
            <person name="He G."/>
            <person name="LaButti K."/>
            <person name="Lipzen A."/>
            <person name="Mondo S."/>
            <person name="Riley R."/>
            <person name="Salamov A."/>
            <person name="Simmons B.A."/>
            <person name="Magnuson J.K."/>
            <person name="Henrissat B."/>
            <person name="Mortensen U.H."/>
            <person name="Larsen T.O."/>
            <person name="Devries R.P."/>
            <person name="Grigoriev I.V."/>
            <person name="Machida M."/>
            <person name="Baker S.E."/>
            <person name="Andersen M.R."/>
        </authorList>
    </citation>
    <scope>NUCLEOTIDE SEQUENCE [LARGE SCALE GENOMIC DNA]</scope>
    <source>
        <strain evidence="2 3">IBT 29228</strain>
    </source>
</reference>
<keyword evidence="1" id="KW-0812">Transmembrane</keyword>